<evidence type="ECO:0000259" key="2">
    <source>
        <dbReference type="Pfam" id="PF00248"/>
    </source>
</evidence>
<dbReference type="InterPro" id="IPR018170">
    <property type="entry name" value="Aldo/ket_reductase_CS"/>
</dbReference>
<dbReference type="SUPFAM" id="SSF51430">
    <property type="entry name" value="NAD(P)-linked oxidoreductase"/>
    <property type="match status" value="1"/>
</dbReference>
<dbReference type="GO" id="GO:0016491">
    <property type="term" value="F:oxidoreductase activity"/>
    <property type="evidence" value="ECO:0007669"/>
    <property type="project" value="UniProtKB-KW"/>
</dbReference>
<organism evidence="3 4">
    <name type="scientific">Lacrimispora celerecrescens</name>
    <dbReference type="NCBI Taxonomy" id="29354"/>
    <lineage>
        <taxon>Bacteria</taxon>
        <taxon>Bacillati</taxon>
        <taxon>Bacillota</taxon>
        <taxon>Clostridia</taxon>
        <taxon>Lachnospirales</taxon>
        <taxon>Lachnospiraceae</taxon>
        <taxon>Lacrimispora</taxon>
    </lineage>
</organism>
<protein>
    <submittedName>
        <fullName evidence="3">Aldo/keto reductase</fullName>
    </submittedName>
</protein>
<dbReference type="PROSITE" id="PS00062">
    <property type="entry name" value="ALDOKETO_REDUCTASE_2"/>
    <property type="match status" value="1"/>
</dbReference>
<comment type="caution">
    <text evidence="3">The sequence shown here is derived from an EMBL/GenBank/DDBJ whole genome shotgun (WGS) entry which is preliminary data.</text>
</comment>
<dbReference type="AlphaFoldDB" id="A0A084JJ93"/>
<dbReference type="InterPro" id="IPR023210">
    <property type="entry name" value="NADP_OxRdtase_dom"/>
</dbReference>
<dbReference type="Pfam" id="PF00248">
    <property type="entry name" value="Aldo_ket_red"/>
    <property type="match status" value="1"/>
</dbReference>
<evidence type="ECO:0000313" key="3">
    <source>
        <dbReference type="EMBL" id="KEZ89027.1"/>
    </source>
</evidence>
<dbReference type="InterPro" id="IPR020471">
    <property type="entry name" value="AKR"/>
</dbReference>
<keyword evidence="1" id="KW-0560">Oxidoreductase</keyword>
<dbReference type="InterPro" id="IPR036812">
    <property type="entry name" value="NAD(P)_OxRdtase_dom_sf"/>
</dbReference>
<dbReference type="GO" id="GO:0005829">
    <property type="term" value="C:cytosol"/>
    <property type="evidence" value="ECO:0007669"/>
    <property type="project" value="UniProtKB-ARBA"/>
</dbReference>
<proteinExistence type="predicted"/>
<dbReference type="OrthoDB" id="9804790at2"/>
<evidence type="ECO:0000313" key="4">
    <source>
        <dbReference type="Proteomes" id="UP000028525"/>
    </source>
</evidence>
<reference evidence="3 4" key="1">
    <citation type="submission" date="2014-07" db="EMBL/GenBank/DDBJ databases">
        <title>Draft genome of Clostridium celerecrescens 152B isolated from sediments associated with methane hydrate from Krishna Godavari basin.</title>
        <authorList>
            <person name="Honkalas V.S."/>
            <person name="Dabir A.P."/>
            <person name="Arora P."/>
            <person name="Dhakephalkar P.K."/>
        </authorList>
    </citation>
    <scope>NUCLEOTIDE SEQUENCE [LARGE SCALE GENOMIC DNA]</scope>
    <source>
        <strain evidence="3 4">152B</strain>
    </source>
</reference>
<dbReference type="STRING" id="29354.IO98_17435"/>
<sequence length="322" mass="35714">MQYNNLPGTSIKVSSLSLGTMMFGAQTNEADSLAIMDYAWNQGVNFWDTANVYNQGESERIVGKGLKGRRDKIILATKVNGQMGKNPNDRGLSRRNIVSAVDASLKRLNTDYIDLYYMHAPDYETKIEESLETMSGLVKAGKVRYIGVSNFAAWQIADMLAICDKRGYIAPVISQNVYNLITRGVETELVPFLQAHELGMAVYNPIAGGLLVGKHKPGTPAENTRFANSEAYYKRYWSDENFAAVEKLTEIASEYGLSILELAMKWCLSREKVTSVISGVSKLSQIEQNIASLEGAVLHDDVLQACDVIWHSLAGTRFGYNR</sequence>
<dbReference type="Gene3D" id="3.20.20.100">
    <property type="entry name" value="NADP-dependent oxidoreductase domain"/>
    <property type="match status" value="1"/>
</dbReference>
<dbReference type="FunFam" id="3.20.20.100:FF:000004">
    <property type="entry name" value="Oxidoreductase, aldo/keto reductase"/>
    <property type="match status" value="1"/>
</dbReference>
<dbReference type="EMBL" id="JPME01000021">
    <property type="protein sequence ID" value="KEZ89027.1"/>
    <property type="molecule type" value="Genomic_DNA"/>
</dbReference>
<dbReference type="RefSeq" id="WP_038283254.1">
    <property type="nucleotide sequence ID" value="NZ_JPME01000021.1"/>
</dbReference>
<dbReference type="PANTHER" id="PTHR43364:SF4">
    <property type="entry name" value="NAD(P)-LINKED OXIDOREDUCTASE SUPERFAMILY PROTEIN"/>
    <property type="match status" value="1"/>
</dbReference>
<dbReference type="InterPro" id="IPR050523">
    <property type="entry name" value="AKR_Detox_Biosynth"/>
</dbReference>
<accession>A0A084JJ93</accession>
<dbReference type="PANTHER" id="PTHR43364">
    <property type="entry name" value="NADH-SPECIFIC METHYLGLYOXAL REDUCTASE-RELATED"/>
    <property type="match status" value="1"/>
</dbReference>
<dbReference type="PRINTS" id="PR00069">
    <property type="entry name" value="ALDKETRDTASE"/>
</dbReference>
<evidence type="ECO:0000256" key="1">
    <source>
        <dbReference type="ARBA" id="ARBA00023002"/>
    </source>
</evidence>
<feature type="domain" description="NADP-dependent oxidoreductase" evidence="2">
    <location>
        <begin position="16"/>
        <end position="309"/>
    </location>
</feature>
<dbReference type="Proteomes" id="UP000028525">
    <property type="component" value="Unassembled WGS sequence"/>
</dbReference>
<gene>
    <name evidence="3" type="ORF">IO98_17435</name>
</gene>
<name>A0A084JJ93_9FIRM</name>
<keyword evidence="4" id="KW-1185">Reference proteome</keyword>